<dbReference type="EMBL" id="JAFBBO010000001">
    <property type="protein sequence ID" value="MBM7479917.1"/>
    <property type="molecule type" value="Genomic_DNA"/>
</dbReference>
<reference evidence="2 3" key="1">
    <citation type="submission" date="2021-01" db="EMBL/GenBank/DDBJ databases">
        <title>Sequencing the genomes of 1000 actinobacteria strains.</title>
        <authorList>
            <person name="Klenk H.-P."/>
        </authorList>
    </citation>
    <scope>NUCLEOTIDE SEQUENCE [LARGE SCALE GENOMIC DNA]</scope>
    <source>
        <strain evidence="2 3">DSM 46000</strain>
    </source>
</reference>
<gene>
    <name evidence="2" type="ORF">JOD49_002837</name>
</gene>
<comment type="caution">
    <text evidence="2">The sequence shown here is derived from an EMBL/GenBank/DDBJ whole genome shotgun (WGS) entry which is preliminary data.</text>
</comment>
<feature type="region of interest" description="Disordered" evidence="1">
    <location>
        <begin position="237"/>
        <end position="264"/>
    </location>
</feature>
<sequence length="264" mass="26655">MTTPDLTTAPGATATAGPPAAGHPDALAGLLTDEQAAWLDGACGDVASDPGSAVGHLARAGRAVGRTPLDPGADPAGVLHGTLDDAARARLVVALAGALPADGESLATRLTETYQRGDTPERRGVLRGLDALALAGKPRDTLPPAVVRAGSMLAADALRANDQSLVAAAVGPFAAAHLDDHAWRHAVLKLVFMGVSLDAVAGLDERADDELARMARDFAAERRAAGRVVPDDVARIAPEAPDGTGAPTLPTVPTTSLANHSKDA</sequence>
<evidence type="ECO:0000313" key="2">
    <source>
        <dbReference type="EMBL" id="MBM7479917.1"/>
    </source>
</evidence>
<feature type="compositionally biased region" description="Polar residues" evidence="1">
    <location>
        <begin position="251"/>
        <end position="264"/>
    </location>
</feature>
<protein>
    <recommendedName>
        <fullName evidence="4">Sugar phosphate isomerase</fullName>
    </recommendedName>
</protein>
<name>A0ABS2LHS6_9CELL</name>
<dbReference type="InterPro" id="IPR047715">
    <property type="entry name" value="EboA_dom"/>
</dbReference>
<dbReference type="RefSeq" id="WP_205307767.1">
    <property type="nucleotide sequence ID" value="NZ_BAAAVF010000013.1"/>
</dbReference>
<organism evidence="2 3">
    <name type="scientific">Oerskovia jenensis</name>
    <dbReference type="NCBI Taxonomy" id="162169"/>
    <lineage>
        <taxon>Bacteria</taxon>
        <taxon>Bacillati</taxon>
        <taxon>Actinomycetota</taxon>
        <taxon>Actinomycetes</taxon>
        <taxon>Micrococcales</taxon>
        <taxon>Cellulomonadaceae</taxon>
        <taxon>Oerskovia</taxon>
    </lineage>
</organism>
<feature type="region of interest" description="Disordered" evidence="1">
    <location>
        <begin position="1"/>
        <end position="21"/>
    </location>
</feature>
<evidence type="ECO:0000256" key="1">
    <source>
        <dbReference type="SAM" id="MobiDB-lite"/>
    </source>
</evidence>
<proteinExistence type="predicted"/>
<dbReference type="NCBIfam" id="NF035938">
    <property type="entry name" value="EboA_domain"/>
    <property type="match status" value="1"/>
</dbReference>
<accession>A0ABS2LHS6</accession>
<evidence type="ECO:0000313" key="3">
    <source>
        <dbReference type="Proteomes" id="UP000698059"/>
    </source>
</evidence>
<keyword evidence="3" id="KW-1185">Reference proteome</keyword>
<evidence type="ECO:0008006" key="4">
    <source>
        <dbReference type="Google" id="ProtNLM"/>
    </source>
</evidence>
<dbReference type="Proteomes" id="UP000698059">
    <property type="component" value="Unassembled WGS sequence"/>
</dbReference>